<keyword evidence="4 9" id="KW-0132">Cell division</keyword>
<evidence type="ECO:0000256" key="8">
    <source>
        <dbReference type="ARBA" id="ARBA00023328"/>
    </source>
</evidence>
<keyword evidence="9" id="KW-0539">Nucleus</keyword>
<dbReference type="AlphaFoldDB" id="A0A9R1VEG5"/>
<evidence type="ECO:0000256" key="6">
    <source>
        <dbReference type="ARBA" id="ARBA00023054"/>
    </source>
</evidence>
<evidence type="ECO:0000256" key="4">
    <source>
        <dbReference type="ARBA" id="ARBA00022618"/>
    </source>
</evidence>
<dbReference type="PANTHER" id="PTHR14281">
    <property type="entry name" value="KINETOCHORE PROTEIN SPC25-RELATED"/>
    <property type="match status" value="1"/>
</dbReference>
<dbReference type="FunFam" id="3.30.457.50:FF:000001">
    <property type="entry name" value="Probable kinetochore protein spc25"/>
    <property type="match status" value="1"/>
</dbReference>
<proteinExistence type="inferred from homology"/>
<sequence>MTMQAGRVGDRDIRAKMAELRLITDKEIEIHQRRQEAAVLSLRKSLQSIKFDAQETVLNQDKIGKLKAQLRAVEDDLVKALSVKTRKEAKKMAIADSISATKARLEEHKKIVADQRTRKDEFAAIISESFEALKENEEKHSQDAERREEIEEAISWYNRVLGFRIETGHGIKFIFSNINKKNPNEEYYFTIRLENDIYSLLDCHPNVSEVKKLIHELNATNGLYRFVRTMRAKFQEVSAVGIDLIFYTLWYNGIGEGMEWNGSFHSILLSLPLGVGSPLIVEVQWRRMTLEKPGKPDVFKGYNRHFSPLDLLHLYAAANPHGLRQRNEDEGCCLFITV</sequence>
<comment type="subunit">
    <text evidence="9">Component of the NDC80 complex.</text>
</comment>
<evidence type="ECO:0000256" key="9">
    <source>
        <dbReference type="RuleBase" id="RU367150"/>
    </source>
</evidence>
<evidence type="ECO:0000256" key="5">
    <source>
        <dbReference type="ARBA" id="ARBA00022776"/>
    </source>
</evidence>
<dbReference type="PANTHER" id="PTHR14281:SF0">
    <property type="entry name" value="KINETOCHORE PROTEIN SPC25"/>
    <property type="match status" value="1"/>
</dbReference>
<comment type="similarity">
    <text evidence="2 9">Belongs to the SPC25 family.</text>
</comment>
<dbReference type="InterPro" id="IPR045143">
    <property type="entry name" value="Spc25"/>
</dbReference>
<evidence type="ECO:0000313" key="12">
    <source>
        <dbReference type="Proteomes" id="UP000235145"/>
    </source>
</evidence>
<keyword evidence="8 9" id="KW-0137">Centromere</keyword>
<evidence type="ECO:0000256" key="3">
    <source>
        <dbReference type="ARBA" id="ARBA00022454"/>
    </source>
</evidence>
<comment type="function">
    <text evidence="9">Acts as a component of the essential kinetochore-associated NDC80 complex, which is required for chromosome segregation and spindle checkpoint activity.</text>
</comment>
<organism evidence="11 12">
    <name type="scientific">Lactuca sativa</name>
    <name type="common">Garden lettuce</name>
    <dbReference type="NCBI Taxonomy" id="4236"/>
    <lineage>
        <taxon>Eukaryota</taxon>
        <taxon>Viridiplantae</taxon>
        <taxon>Streptophyta</taxon>
        <taxon>Embryophyta</taxon>
        <taxon>Tracheophyta</taxon>
        <taxon>Spermatophyta</taxon>
        <taxon>Magnoliopsida</taxon>
        <taxon>eudicotyledons</taxon>
        <taxon>Gunneridae</taxon>
        <taxon>Pentapetalae</taxon>
        <taxon>asterids</taxon>
        <taxon>campanulids</taxon>
        <taxon>Asterales</taxon>
        <taxon>Asteraceae</taxon>
        <taxon>Cichorioideae</taxon>
        <taxon>Cichorieae</taxon>
        <taxon>Lactucinae</taxon>
        <taxon>Lactuca</taxon>
    </lineage>
</organism>
<dbReference type="Proteomes" id="UP000235145">
    <property type="component" value="Unassembled WGS sequence"/>
</dbReference>
<name>A0A9R1VEG5_LACSA</name>
<evidence type="ECO:0000259" key="10">
    <source>
        <dbReference type="Pfam" id="PF08234"/>
    </source>
</evidence>
<dbReference type="EMBL" id="NBSK02000005">
    <property type="protein sequence ID" value="KAJ0203553.1"/>
    <property type="molecule type" value="Genomic_DNA"/>
</dbReference>
<dbReference type="GO" id="GO:0051301">
    <property type="term" value="P:cell division"/>
    <property type="evidence" value="ECO:0007669"/>
    <property type="project" value="UniProtKB-UniRule"/>
</dbReference>
<dbReference type="GO" id="GO:0031262">
    <property type="term" value="C:Ndc80 complex"/>
    <property type="evidence" value="ECO:0000318"/>
    <property type="project" value="GO_Central"/>
</dbReference>
<reference evidence="11 12" key="1">
    <citation type="journal article" date="2017" name="Nat. Commun.">
        <title>Genome assembly with in vitro proximity ligation data and whole-genome triplication in lettuce.</title>
        <authorList>
            <person name="Reyes-Chin-Wo S."/>
            <person name="Wang Z."/>
            <person name="Yang X."/>
            <person name="Kozik A."/>
            <person name="Arikit S."/>
            <person name="Song C."/>
            <person name="Xia L."/>
            <person name="Froenicke L."/>
            <person name="Lavelle D.O."/>
            <person name="Truco M.J."/>
            <person name="Xia R."/>
            <person name="Zhu S."/>
            <person name="Xu C."/>
            <person name="Xu H."/>
            <person name="Xu X."/>
            <person name="Cox K."/>
            <person name="Korf I."/>
            <person name="Meyers B.C."/>
            <person name="Michelmore R.W."/>
        </authorList>
    </citation>
    <scope>NUCLEOTIDE SEQUENCE [LARGE SCALE GENOMIC DNA]</scope>
    <source>
        <strain evidence="12">cv. Salinas</strain>
        <tissue evidence="11">Seedlings</tissue>
    </source>
</reference>
<keyword evidence="9" id="KW-0995">Kinetochore</keyword>
<keyword evidence="3 9" id="KW-0158">Chromosome</keyword>
<keyword evidence="12" id="KW-1185">Reference proteome</keyword>
<keyword evidence="6" id="KW-0175">Coiled coil</keyword>
<dbReference type="Gene3D" id="3.30.457.50">
    <property type="entry name" value="Chromosome segregation protein Spc25"/>
    <property type="match status" value="1"/>
</dbReference>
<comment type="caution">
    <text evidence="11">The sequence shown here is derived from an EMBL/GenBank/DDBJ whole genome shotgun (WGS) entry which is preliminary data.</text>
</comment>
<protein>
    <recommendedName>
        <fullName evidence="9">Kinetochore protein SPC25</fullName>
    </recommendedName>
</protein>
<evidence type="ECO:0000313" key="11">
    <source>
        <dbReference type="EMBL" id="KAJ0203553.1"/>
    </source>
</evidence>
<dbReference type="GO" id="GO:0007059">
    <property type="term" value="P:chromosome segregation"/>
    <property type="evidence" value="ECO:0000318"/>
    <property type="project" value="GO_Central"/>
</dbReference>
<dbReference type="Pfam" id="PF08234">
    <property type="entry name" value="Spindle_Spc25"/>
    <property type="match status" value="1"/>
</dbReference>
<gene>
    <name evidence="11" type="ORF">LSAT_V11C500234380</name>
</gene>
<keyword evidence="7 9" id="KW-0131">Cell cycle</keyword>
<dbReference type="CDD" id="cd23784">
    <property type="entry name" value="RWD_Spc25"/>
    <property type="match status" value="1"/>
</dbReference>
<dbReference type="InterPro" id="IPR013255">
    <property type="entry name" value="Spc25_C"/>
</dbReference>
<comment type="subcellular location">
    <subcellularLocation>
        <location evidence="1">Chromosome</location>
        <location evidence="1">Centromere</location>
    </subcellularLocation>
    <subcellularLocation>
        <location evidence="9">Nucleus</location>
    </subcellularLocation>
    <subcellularLocation>
        <location evidence="9">Chromosome</location>
        <location evidence="9">Centromere</location>
        <location evidence="9">Kinetochore</location>
    </subcellularLocation>
</comment>
<dbReference type="GO" id="GO:0005634">
    <property type="term" value="C:nucleus"/>
    <property type="evidence" value="ECO:0007669"/>
    <property type="project" value="UniProtKB-SubCell"/>
</dbReference>
<evidence type="ECO:0000256" key="2">
    <source>
        <dbReference type="ARBA" id="ARBA00006379"/>
    </source>
</evidence>
<accession>A0A9R1VEG5</accession>
<evidence type="ECO:0000256" key="7">
    <source>
        <dbReference type="ARBA" id="ARBA00023306"/>
    </source>
</evidence>
<feature type="domain" description="Chromosome segregation protein Spc25 C-terminal" evidence="10">
    <location>
        <begin position="167"/>
        <end position="235"/>
    </location>
</feature>
<keyword evidence="5 9" id="KW-0498">Mitosis</keyword>
<evidence type="ECO:0000256" key="1">
    <source>
        <dbReference type="ARBA" id="ARBA00004584"/>
    </source>
</evidence>